<feature type="transmembrane region" description="Helical" evidence="9">
    <location>
        <begin position="377"/>
        <end position="396"/>
    </location>
</feature>
<feature type="transmembrane region" description="Helical" evidence="9">
    <location>
        <begin position="98"/>
        <end position="116"/>
    </location>
</feature>
<dbReference type="GO" id="GO:1902815">
    <property type="term" value="P:N,N'-diacetylchitobiose import"/>
    <property type="evidence" value="ECO:0007669"/>
    <property type="project" value="TreeGrafter"/>
</dbReference>
<feature type="transmembrane region" description="Helical" evidence="9">
    <location>
        <begin position="128"/>
        <end position="150"/>
    </location>
</feature>
<evidence type="ECO:0000256" key="2">
    <source>
        <dbReference type="ARBA" id="ARBA00022448"/>
    </source>
</evidence>
<keyword evidence="4 8" id="KW-0762">Sugar transport</keyword>
<evidence type="ECO:0000313" key="12">
    <source>
        <dbReference type="Proteomes" id="UP000000417"/>
    </source>
</evidence>
<dbReference type="AlphaFoldDB" id="Q67QV6"/>
<dbReference type="HOGENOM" id="CLU_029688_1_1_9"/>
<protein>
    <recommendedName>
        <fullName evidence="8">Permease IIC component</fullName>
    </recommendedName>
</protein>
<keyword evidence="7 8" id="KW-0472">Membrane</keyword>
<dbReference type="STRING" id="292459.STH952"/>
<feature type="transmembrane region" description="Helical" evidence="9">
    <location>
        <begin position="170"/>
        <end position="188"/>
    </location>
</feature>
<dbReference type="RefSeq" id="WP_011195084.1">
    <property type="nucleotide sequence ID" value="NC_006177.1"/>
</dbReference>
<evidence type="ECO:0000256" key="8">
    <source>
        <dbReference type="PIRNR" id="PIRNR006351"/>
    </source>
</evidence>
<dbReference type="InterPro" id="IPR004501">
    <property type="entry name" value="PTS_EIIC_3"/>
</dbReference>
<evidence type="ECO:0000256" key="7">
    <source>
        <dbReference type="ARBA" id="ARBA00023136"/>
    </source>
</evidence>
<evidence type="ECO:0000256" key="5">
    <source>
        <dbReference type="ARBA" id="ARBA00022692"/>
    </source>
</evidence>
<sequence length="413" mass="45551">MSFMQRFMDWMQNSVGPATEKVANNAWISGLQKAILKALPMVLVGSLITIYNVVRNFAPSLPDLRPISTYTFGLISLFMVFCVPYYILELKNVHKTKFVAGFTGIALFFIMLNPTVTDQGYVFNFSGFGAGGMFVAIVAGLFTAAVMLLFRRLTFFKEDSVMPDFVKEWFDSMLPIFVVVFVGWLVVIRWGFDIYSAIVALFTPLMSIAQSLPGMILLYLIPTVFYSMGISGWVFQPILNPVQLFAINANAEAAAAGAVAQYPFTAETTYAFLSLGGRGATLSLVLLLLFAHSKRLKALGRASSVPAVLNINEPVVFGTVAWNPILMIPMWLNGLILPLITYFALKTGLVPIPTEVFTMWYVPIGISSWLVTKSVSGLILTAVNFLVSLAIWFPFFKLYDSQEAAKEAQAAAD</sequence>
<keyword evidence="3 8" id="KW-1003">Cell membrane</keyword>
<feature type="transmembrane region" description="Helical" evidence="9">
    <location>
        <begin position="352"/>
        <end position="371"/>
    </location>
</feature>
<evidence type="ECO:0000313" key="11">
    <source>
        <dbReference type="EMBL" id="BAD39937.1"/>
    </source>
</evidence>
<name>Q67QV6_SYMTH</name>
<accession>Q67QV6</accession>
<feature type="domain" description="PTS EIIC type-3" evidence="10">
    <location>
        <begin position="11"/>
        <end position="395"/>
    </location>
</feature>
<reference evidence="11 12" key="1">
    <citation type="journal article" date="2004" name="Nucleic Acids Res.">
        <title>Genome sequence of Symbiobacterium thermophilum, an uncultivable bacterium that depends on microbial commensalism.</title>
        <authorList>
            <person name="Ueda K."/>
            <person name="Yamashita A."/>
            <person name="Ishikawa J."/>
            <person name="Shimada M."/>
            <person name="Watsuji T."/>
            <person name="Morimura K."/>
            <person name="Ikeda H."/>
            <person name="Hattori M."/>
            <person name="Beppu T."/>
        </authorList>
    </citation>
    <scope>NUCLEOTIDE SEQUENCE [LARGE SCALE GENOMIC DNA]</scope>
    <source>
        <strain evidence="12">T / IAM 14863</strain>
    </source>
</reference>
<proteinExistence type="predicted"/>
<gene>
    <name evidence="11" type="ordered locus">STH952</name>
</gene>
<dbReference type="InterPro" id="IPR051088">
    <property type="entry name" value="PTS_Sugar-EIIC/EIIB"/>
</dbReference>
<evidence type="ECO:0000256" key="6">
    <source>
        <dbReference type="ARBA" id="ARBA00022989"/>
    </source>
</evidence>
<feature type="transmembrane region" description="Helical" evidence="9">
    <location>
        <begin position="34"/>
        <end position="54"/>
    </location>
</feature>
<evidence type="ECO:0000256" key="3">
    <source>
        <dbReference type="ARBA" id="ARBA00022475"/>
    </source>
</evidence>
<dbReference type="eggNOG" id="COG1455">
    <property type="taxonomic scope" value="Bacteria"/>
</dbReference>
<dbReference type="Pfam" id="PF02378">
    <property type="entry name" value="PTS_EIIC"/>
    <property type="match status" value="1"/>
</dbReference>
<dbReference type="EMBL" id="AP006840">
    <property type="protein sequence ID" value="BAD39937.1"/>
    <property type="molecule type" value="Genomic_DNA"/>
</dbReference>
<evidence type="ECO:0000256" key="4">
    <source>
        <dbReference type="ARBA" id="ARBA00022597"/>
    </source>
</evidence>
<feature type="transmembrane region" description="Helical" evidence="9">
    <location>
        <begin position="270"/>
        <end position="291"/>
    </location>
</feature>
<dbReference type="GO" id="GO:0008982">
    <property type="term" value="F:protein-N(PI)-phosphohistidine-sugar phosphotransferase activity"/>
    <property type="evidence" value="ECO:0007669"/>
    <property type="project" value="UniProtKB-UniRule"/>
</dbReference>
<comment type="function">
    <text evidence="8">The phosphoenolpyruvate-dependent sugar phosphotransferase system (PTS), a major carbohydrate active -transport system, catalyzes the phosphorylation of incoming sugar substrates concomitant with their translocation across the cell membrane.</text>
</comment>
<comment type="subcellular location">
    <subcellularLocation>
        <location evidence="1">Cell membrane</location>
        <topology evidence="1">Multi-pass membrane protein</topology>
    </subcellularLocation>
</comment>
<dbReference type="Proteomes" id="UP000000417">
    <property type="component" value="Chromosome"/>
</dbReference>
<keyword evidence="2 8" id="KW-0813">Transport</keyword>
<dbReference type="PROSITE" id="PS51105">
    <property type="entry name" value="PTS_EIIC_TYPE_3"/>
    <property type="match status" value="1"/>
</dbReference>
<dbReference type="PIRSF" id="PIRSF006351">
    <property type="entry name" value="PTS_EIIC-Cellobiose"/>
    <property type="match status" value="1"/>
</dbReference>
<dbReference type="InterPro" id="IPR004796">
    <property type="entry name" value="PTS_IIC_cello"/>
</dbReference>
<feature type="transmembrane region" description="Helical" evidence="9">
    <location>
        <begin position="216"/>
        <end position="235"/>
    </location>
</feature>
<dbReference type="PANTHER" id="PTHR33989">
    <property type="match status" value="1"/>
</dbReference>
<keyword evidence="6 9" id="KW-1133">Transmembrane helix</keyword>
<dbReference type="InterPro" id="IPR003352">
    <property type="entry name" value="PTS_EIIC"/>
</dbReference>
<dbReference type="KEGG" id="sth:STH952"/>
<evidence type="ECO:0000259" key="10">
    <source>
        <dbReference type="PROSITE" id="PS51105"/>
    </source>
</evidence>
<feature type="transmembrane region" description="Helical" evidence="9">
    <location>
        <begin position="66"/>
        <end position="86"/>
    </location>
</feature>
<dbReference type="PANTHER" id="PTHR33989:SF4">
    <property type="entry name" value="PTS SYSTEM N,N'-DIACETYLCHITOBIOSE-SPECIFIC EIIC COMPONENT"/>
    <property type="match status" value="1"/>
</dbReference>
<keyword evidence="5 9" id="KW-0812">Transmembrane</keyword>
<organism evidence="11 12">
    <name type="scientific">Symbiobacterium thermophilum (strain DSM 24528 / JCM 14929 / IAM 14863 / T)</name>
    <dbReference type="NCBI Taxonomy" id="292459"/>
    <lineage>
        <taxon>Bacteria</taxon>
        <taxon>Bacillati</taxon>
        <taxon>Bacillota</taxon>
        <taxon>Clostridia</taxon>
        <taxon>Eubacteriales</taxon>
        <taxon>Symbiobacteriaceae</taxon>
        <taxon>Symbiobacterium</taxon>
    </lineage>
</organism>
<evidence type="ECO:0000256" key="1">
    <source>
        <dbReference type="ARBA" id="ARBA00004651"/>
    </source>
</evidence>
<dbReference type="GO" id="GO:0005886">
    <property type="term" value="C:plasma membrane"/>
    <property type="evidence" value="ECO:0007669"/>
    <property type="project" value="UniProtKB-SubCell"/>
</dbReference>
<keyword evidence="12" id="KW-1185">Reference proteome</keyword>
<dbReference type="GO" id="GO:0009401">
    <property type="term" value="P:phosphoenolpyruvate-dependent sugar phosphotransferase system"/>
    <property type="evidence" value="ECO:0007669"/>
    <property type="project" value="InterPro"/>
</dbReference>
<evidence type="ECO:0000256" key="9">
    <source>
        <dbReference type="SAM" id="Phobius"/>
    </source>
</evidence>